<dbReference type="OrthoDB" id="48988at2759"/>
<dbReference type="Proteomes" id="UP000256645">
    <property type="component" value="Unassembled WGS sequence"/>
</dbReference>
<feature type="domain" description="NADP-dependent oxidoreductase" evidence="4">
    <location>
        <begin position="30"/>
        <end position="334"/>
    </location>
</feature>
<keyword evidence="2" id="KW-0560">Oxidoreductase</keyword>
<dbReference type="InterPro" id="IPR023210">
    <property type="entry name" value="NADP_OxRdtase_dom"/>
</dbReference>
<keyword evidence="1" id="KW-0521">NADP</keyword>
<dbReference type="InterPro" id="IPR036812">
    <property type="entry name" value="NAD(P)_OxRdtase_dom_sf"/>
</dbReference>
<dbReference type="Gene3D" id="3.20.20.100">
    <property type="entry name" value="NADP-dependent oxidoreductase domain"/>
    <property type="match status" value="1"/>
</dbReference>
<dbReference type="EMBL" id="PDLM01000012">
    <property type="protein sequence ID" value="RDW65114.1"/>
    <property type="molecule type" value="Genomic_DNA"/>
</dbReference>
<proteinExistence type="inferred from homology"/>
<name>A0A3D8QUC4_9HELO</name>
<evidence type="ECO:0000313" key="5">
    <source>
        <dbReference type="EMBL" id="RDW65114.1"/>
    </source>
</evidence>
<evidence type="ECO:0000256" key="1">
    <source>
        <dbReference type="ARBA" id="ARBA00022857"/>
    </source>
</evidence>
<evidence type="ECO:0000259" key="4">
    <source>
        <dbReference type="Pfam" id="PF00248"/>
    </source>
</evidence>
<gene>
    <name evidence="5" type="ORF">BP6252_10765</name>
</gene>
<dbReference type="Pfam" id="PF00248">
    <property type="entry name" value="Aldo_ket_red"/>
    <property type="match status" value="1"/>
</dbReference>
<dbReference type="STRING" id="1849047.A0A3D8QUC4"/>
<protein>
    <recommendedName>
        <fullName evidence="4">NADP-dependent oxidoreductase domain-containing protein</fullName>
    </recommendedName>
</protein>
<organism evidence="5 6">
    <name type="scientific">Coleophoma cylindrospora</name>
    <dbReference type="NCBI Taxonomy" id="1849047"/>
    <lineage>
        <taxon>Eukaryota</taxon>
        <taxon>Fungi</taxon>
        <taxon>Dikarya</taxon>
        <taxon>Ascomycota</taxon>
        <taxon>Pezizomycotina</taxon>
        <taxon>Leotiomycetes</taxon>
        <taxon>Helotiales</taxon>
        <taxon>Dermateaceae</taxon>
        <taxon>Coleophoma</taxon>
    </lineage>
</organism>
<dbReference type="AlphaFoldDB" id="A0A3D8QUC4"/>
<comment type="similarity">
    <text evidence="3">Belongs to the aldo/keto reductase family. Aldo/keto reductase 2 subfamily.</text>
</comment>
<dbReference type="InterPro" id="IPR050523">
    <property type="entry name" value="AKR_Detox_Biosynth"/>
</dbReference>
<keyword evidence="6" id="KW-1185">Reference proteome</keyword>
<evidence type="ECO:0000256" key="2">
    <source>
        <dbReference type="ARBA" id="ARBA00023002"/>
    </source>
</evidence>
<accession>A0A3D8QUC4</accession>
<sequence length="388" mass="43140">MSVFAPPPRPTSLLGYHRILSPNAAVKVAPIAFGGISIGSVWSSQFGVNEDPFSLLDAYFELGGNFIDTANSYQAETSEKSIGEWMVKRGNRDQIVLATKYSAGYRGSSREEDPIQSNFSGNSVKCMHVSVHASLKKLQTDYIDLLYVHWWDFATSVEEVMRGLHVLVMQGKILYLGVSNTPAWVVVKANEFAKAHGLTTFSVYQGKWNAAFRDMEAEIIPMCEDQGLAIIPWAALGGGRLKTVEQRKKDATSPSARSEVGLREKDIKVSELLERIAASKGSTLQAVAVAYLFQQSTYVFPIIGVQTVEHVKAMEDALKIVLTKEEVDSIHEVSDLEPLFPIPFLFNFRRDQKYDLTLTPGNQQQYQMGAWIDAPPKQSPYQPRINGL</sequence>
<dbReference type="GO" id="GO:0016491">
    <property type="term" value="F:oxidoreductase activity"/>
    <property type="evidence" value="ECO:0007669"/>
    <property type="project" value="UniProtKB-KW"/>
</dbReference>
<evidence type="ECO:0000256" key="3">
    <source>
        <dbReference type="ARBA" id="ARBA00038157"/>
    </source>
</evidence>
<dbReference type="SUPFAM" id="SSF51430">
    <property type="entry name" value="NAD(P)-linked oxidoreductase"/>
    <property type="match status" value="1"/>
</dbReference>
<dbReference type="PANTHER" id="PTHR43364">
    <property type="entry name" value="NADH-SPECIFIC METHYLGLYOXAL REDUCTASE-RELATED"/>
    <property type="match status" value="1"/>
</dbReference>
<dbReference type="PANTHER" id="PTHR43364:SF7">
    <property type="entry name" value="NADP-DEPENDENT OXIDOREDUCTASE DOMAIN-CONTAINING PROTEIN-RELATED"/>
    <property type="match status" value="1"/>
</dbReference>
<comment type="caution">
    <text evidence="5">The sequence shown here is derived from an EMBL/GenBank/DDBJ whole genome shotgun (WGS) entry which is preliminary data.</text>
</comment>
<reference evidence="5 6" key="1">
    <citation type="journal article" date="2018" name="IMA Fungus">
        <title>IMA Genome-F 9: Draft genome sequence of Annulohypoxylon stygium, Aspergillus mulundensis, Berkeleyomyces basicola (syn. Thielaviopsis basicola), Ceratocystis smalleyi, two Cercospora beticola strains, Coleophoma cylindrospora, Fusarium fracticaudum, Phialophora cf. hyalina, and Morchella septimelata.</title>
        <authorList>
            <person name="Wingfield B.D."/>
            <person name="Bills G.F."/>
            <person name="Dong Y."/>
            <person name="Huang W."/>
            <person name="Nel W.J."/>
            <person name="Swalarsk-Parry B.S."/>
            <person name="Vaghefi N."/>
            <person name="Wilken P.M."/>
            <person name="An Z."/>
            <person name="de Beer Z.W."/>
            <person name="De Vos L."/>
            <person name="Chen L."/>
            <person name="Duong T.A."/>
            <person name="Gao Y."/>
            <person name="Hammerbacher A."/>
            <person name="Kikkert J.R."/>
            <person name="Li Y."/>
            <person name="Li H."/>
            <person name="Li K."/>
            <person name="Li Q."/>
            <person name="Liu X."/>
            <person name="Ma X."/>
            <person name="Naidoo K."/>
            <person name="Pethybridge S.J."/>
            <person name="Sun J."/>
            <person name="Steenkamp E.T."/>
            <person name="van der Nest M.A."/>
            <person name="van Wyk S."/>
            <person name="Wingfield M.J."/>
            <person name="Xiong C."/>
            <person name="Yue Q."/>
            <person name="Zhang X."/>
        </authorList>
    </citation>
    <scope>NUCLEOTIDE SEQUENCE [LARGE SCALE GENOMIC DNA]</scope>
    <source>
        <strain evidence="5 6">BP6252</strain>
    </source>
</reference>
<evidence type="ECO:0000313" key="6">
    <source>
        <dbReference type="Proteomes" id="UP000256645"/>
    </source>
</evidence>